<reference evidence="1 2" key="1">
    <citation type="submission" date="2020-07" db="EMBL/GenBank/DDBJ databases">
        <title>Whole genome sequence of Sphingobium yanoikuyae A3.</title>
        <authorList>
            <person name="Han S.-S."/>
        </authorList>
    </citation>
    <scope>NUCLEOTIDE SEQUENCE [LARGE SCALE GENOMIC DNA]</scope>
    <source>
        <strain evidence="1 2">A3</strain>
    </source>
</reference>
<proteinExistence type="predicted"/>
<dbReference type="EMBL" id="CP060122">
    <property type="protein sequence ID" value="QNG44780.1"/>
    <property type="molecule type" value="Genomic_DNA"/>
</dbReference>
<dbReference type="Proteomes" id="UP000515377">
    <property type="component" value="Chromosome"/>
</dbReference>
<evidence type="ECO:0000313" key="1">
    <source>
        <dbReference type="EMBL" id="QNG44780.1"/>
    </source>
</evidence>
<dbReference type="AlphaFoldDB" id="A0A9X7U7W5"/>
<evidence type="ECO:0000313" key="2">
    <source>
        <dbReference type="Proteomes" id="UP000515377"/>
    </source>
</evidence>
<gene>
    <name evidence="1" type="ORF">H3V42_23490</name>
</gene>
<protein>
    <submittedName>
        <fullName evidence="1">Uncharacterized protein</fullName>
    </submittedName>
</protein>
<organism evidence="1 2">
    <name type="scientific">Sphingobium yanoikuyae</name>
    <name type="common">Sphingomonas yanoikuyae</name>
    <dbReference type="NCBI Taxonomy" id="13690"/>
    <lineage>
        <taxon>Bacteria</taxon>
        <taxon>Pseudomonadati</taxon>
        <taxon>Pseudomonadota</taxon>
        <taxon>Alphaproteobacteria</taxon>
        <taxon>Sphingomonadales</taxon>
        <taxon>Sphingomonadaceae</taxon>
        <taxon>Sphingobium</taxon>
    </lineage>
</organism>
<name>A0A9X7U7W5_SPHYA</name>
<accession>A0A9X7U7W5</accession>
<sequence>MRQNPDHPTFRSAMLTGRQKIAATRQIFAALAARCRESPDFRRFAAPSCVTHANWHGPCGYPAGSLASNAIRQENGGEIESFRPERAKRD</sequence>
<dbReference type="RefSeq" id="WP_185704225.1">
    <property type="nucleotide sequence ID" value="NZ_DAIPVH010000005.1"/>
</dbReference>